<protein>
    <submittedName>
        <fullName evidence="2">Helix-turn-helix domain-containing protein</fullName>
    </submittedName>
</protein>
<dbReference type="Pfam" id="PF17765">
    <property type="entry name" value="MLTR_LBD"/>
    <property type="match status" value="1"/>
</dbReference>
<dbReference type="Gene3D" id="1.10.260.40">
    <property type="entry name" value="lambda repressor-like DNA-binding domains"/>
    <property type="match status" value="1"/>
</dbReference>
<dbReference type="PROSITE" id="PS50943">
    <property type="entry name" value="HTH_CROC1"/>
    <property type="match status" value="1"/>
</dbReference>
<dbReference type="SUPFAM" id="SSF47413">
    <property type="entry name" value="lambda repressor-like DNA-binding domains"/>
    <property type="match status" value="1"/>
</dbReference>
<dbReference type="Proteomes" id="UP000436468">
    <property type="component" value="Unassembled WGS sequence"/>
</dbReference>
<dbReference type="Pfam" id="PF01381">
    <property type="entry name" value="HTH_3"/>
    <property type="match status" value="1"/>
</dbReference>
<dbReference type="InterPro" id="IPR001387">
    <property type="entry name" value="Cro/C1-type_HTH"/>
</dbReference>
<evidence type="ECO:0000313" key="3">
    <source>
        <dbReference type="Proteomes" id="UP000436468"/>
    </source>
</evidence>
<sequence>MRFRFACGILPGEIIPATTSQVFMSQQRDFAASLRWWRQRKGHSQLELAGRADISQRHLSFLELGRAAPSRDMVIRLAAALDVPLRQQNALLVAAGFAPVWRQTDLAAPELAQIRYALDFMLAQQEPFPAVVVDRHWNLLLANSGAGQLVEFLVGPLVSGTAVNLADALVAPGVLRPYLTNWTEVAGYFVRSVEADAAADGTTATADLLKRLLAYDGVEAALAAPAGPASGPVLPMLFRKGDLSLQLFTTIATLGTPQDVTLQELRIESFFPMDEETAQIFRNWSKVNAAKAAQS</sequence>
<dbReference type="Gene3D" id="3.30.450.180">
    <property type="match status" value="1"/>
</dbReference>
<name>A0A844SEI8_9BRAD</name>
<dbReference type="InterPro" id="IPR010982">
    <property type="entry name" value="Lambda_DNA-bd_dom_sf"/>
</dbReference>
<proteinExistence type="predicted"/>
<evidence type="ECO:0000259" key="1">
    <source>
        <dbReference type="PROSITE" id="PS50943"/>
    </source>
</evidence>
<dbReference type="AlphaFoldDB" id="A0A844SEI8"/>
<dbReference type="GO" id="GO:0003677">
    <property type="term" value="F:DNA binding"/>
    <property type="evidence" value="ECO:0007669"/>
    <property type="project" value="InterPro"/>
</dbReference>
<dbReference type="SMART" id="SM00530">
    <property type="entry name" value="HTH_XRE"/>
    <property type="match status" value="1"/>
</dbReference>
<dbReference type="InterPro" id="IPR041413">
    <property type="entry name" value="MLTR_LBD"/>
</dbReference>
<dbReference type="PANTHER" id="PTHR35010">
    <property type="entry name" value="BLL4672 PROTEIN-RELATED"/>
    <property type="match status" value="1"/>
</dbReference>
<dbReference type="CDD" id="cd00093">
    <property type="entry name" value="HTH_XRE"/>
    <property type="match status" value="1"/>
</dbReference>
<gene>
    <name evidence="2" type="ORF">GPL21_03055</name>
</gene>
<keyword evidence="3" id="KW-1185">Reference proteome</keyword>
<accession>A0A844SEI8</accession>
<feature type="domain" description="HTH cro/C1-type" evidence="1">
    <location>
        <begin position="34"/>
        <end position="88"/>
    </location>
</feature>
<organism evidence="2 3">
    <name type="scientific">Bradyrhizobium pachyrhizi</name>
    <dbReference type="NCBI Taxonomy" id="280333"/>
    <lineage>
        <taxon>Bacteria</taxon>
        <taxon>Pseudomonadati</taxon>
        <taxon>Pseudomonadota</taxon>
        <taxon>Alphaproteobacteria</taxon>
        <taxon>Hyphomicrobiales</taxon>
        <taxon>Nitrobacteraceae</taxon>
        <taxon>Bradyrhizobium</taxon>
    </lineage>
</organism>
<reference evidence="2 3" key="1">
    <citation type="submission" date="2019-12" db="EMBL/GenBank/DDBJ databases">
        <title>Draft genome sequences Bradyrhizobium cajani AMBPC1010, Bradyrhizobium pachyrhizi AMBPC1040 and Bradyrhizobium yuanmingense ALSPC3051, three plant growth promoting strains isolated from nodules of Cajanus cajan L. in Dominican Republic.</title>
        <authorList>
            <person name="Flores-Felix J.D."/>
            <person name="Araujo J."/>
            <person name="Diaz-Alcantara C."/>
            <person name="Gonzalez-Andres F."/>
            <person name="Velazquez E."/>
        </authorList>
    </citation>
    <scope>NUCLEOTIDE SEQUENCE [LARGE SCALE GENOMIC DNA]</scope>
    <source>
        <strain evidence="2 3">1040</strain>
    </source>
</reference>
<evidence type="ECO:0000313" key="2">
    <source>
        <dbReference type="EMBL" id="MVT64097.1"/>
    </source>
</evidence>
<dbReference type="PANTHER" id="PTHR35010:SF4">
    <property type="entry name" value="BLL5781 PROTEIN"/>
    <property type="match status" value="1"/>
</dbReference>
<comment type="caution">
    <text evidence="2">The sequence shown here is derived from an EMBL/GenBank/DDBJ whole genome shotgun (WGS) entry which is preliminary data.</text>
</comment>
<dbReference type="EMBL" id="WQNF01000002">
    <property type="protein sequence ID" value="MVT64097.1"/>
    <property type="molecule type" value="Genomic_DNA"/>
</dbReference>